<dbReference type="InterPro" id="IPR014191">
    <property type="entry name" value="Anaer_RNR_activator"/>
</dbReference>
<comment type="caution">
    <text evidence="1">The sequence shown here is derived from an EMBL/GenBank/DDBJ whole genome shotgun (WGS) entry which is preliminary data.</text>
</comment>
<dbReference type="RefSeq" id="WP_217666451.1">
    <property type="nucleotide sequence ID" value="NZ_JAHRID010000001.1"/>
</dbReference>
<dbReference type="InterPro" id="IPR007197">
    <property type="entry name" value="rSAM"/>
</dbReference>
<evidence type="ECO:0000313" key="1">
    <source>
        <dbReference type="EMBL" id="MBV2127589.1"/>
    </source>
</evidence>
<evidence type="ECO:0000313" key="2">
    <source>
        <dbReference type="Proteomes" id="UP000704611"/>
    </source>
</evidence>
<dbReference type="Proteomes" id="UP000704611">
    <property type="component" value="Unassembled WGS sequence"/>
</dbReference>
<proteinExistence type="predicted"/>
<protein>
    <submittedName>
        <fullName evidence="1">Anaerobic ribonucleoside-triphosphate reductase activating protein</fullName>
    </submittedName>
</protein>
<dbReference type="EMBL" id="JAHRID010000001">
    <property type="protein sequence ID" value="MBV2127589.1"/>
    <property type="molecule type" value="Genomic_DNA"/>
</dbReference>
<sequence length="150" mass="16713">MLRFTAEQIVFQEVPGEVSLAFTIAGCPLGCKGCHSSYTWRADIGCLLTPEYLSHRLQSYQGLISCVLFLGGEWQPQHLLVLLTLARAAGLHTCLYTGLDDVSPDLKQQLTYLKTGRWLQELGGLNSPTTNQIFTDLRTGQCLNHLFIQK</sequence>
<reference evidence="1 2" key="1">
    <citation type="submission" date="2021-06" db="EMBL/GenBank/DDBJ databases">
        <title>Rheinheimera indica sp. nov., isolated from deep-sea sediment.</title>
        <authorList>
            <person name="Wang Z."/>
            <person name="Zhang X.-Y."/>
        </authorList>
    </citation>
    <scope>NUCLEOTIDE SEQUENCE [LARGE SCALE GENOMIC DNA]</scope>
    <source>
        <strain evidence="1 2">SM2107</strain>
    </source>
</reference>
<gene>
    <name evidence="1" type="primary">nrdG</name>
    <name evidence="1" type="ORF">KQY15_00575</name>
</gene>
<keyword evidence="2" id="KW-1185">Reference proteome</keyword>
<organism evidence="1 2">
    <name type="scientific">Arsukibacterium indicum</name>
    <dbReference type="NCBI Taxonomy" id="2848612"/>
    <lineage>
        <taxon>Bacteria</taxon>
        <taxon>Pseudomonadati</taxon>
        <taxon>Pseudomonadota</taxon>
        <taxon>Gammaproteobacteria</taxon>
        <taxon>Chromatiales</taxon>
        <taxon>Chromatiaceae</taxon>
        <taxon>Arsukibacterium</taxon>
    </lineage>
</organism>
<dbReference type="NCBIfam" id="TIGR02826">
    <property type="entry name" value="RNR_activ_nrdG3"/>
    <property type="match status" value="1"/>
</dbReference>
<dbReference type="Pfam" id="PF13353">
    <property type="entry name" value="Fer4_12"/>
    <property type="match status" value="1"/>
</dbReference>
<accession>A0ABS6MFL0</accession>
<name>A0ABS6MFL0_9GAMM</name>
<dbReference type="SFLD" id="SFLDS00029">
    <property type="entry name" value="Radical_SAM"/>
    <property type="match status" value="1"/>
</dbReference>